<evidence type="ECO:0000256" key="1">
    <source>
        <dbReference type="PROSITE-ProRule" id="PRU00267"/>
    </source>
</evidence>
<accession>A0A699YKW7</accession>
<dbReference type="Pfam" id="PF00505">
    <property type="entry name" value="HMG_box"/>
    <property type="match status" value="1"/>
</dbReference>
<feature type="non-terminal residue" evidence="4">
    <location>
        <position position="43"/>
    </location>
</feature>
<reference evidence="4 5" key="1">
    <citation type="submission" date="2020-02" db="EMBL/GenBank/DDBJ databases">
        <title>Draft genome sequence of Haematococcus lacustris strain NIES-144.</title>
        <authorList>
            <person name="Morimoto D."/>
            <person name="Nakagawa S."/>
            <person name="Yoshida T."/>
            <person name="Sawayama S."/>
        </authorList>
    </citation>
    <scope>NUCLEOTIDE SEQUENCE [LARGE SCALE GENOMIC DNA]</scope>
    <source>
        <strain evidence="4 5">NIES-144</strain>
    </source>
</reference>
<feature type="non-terminal residue" evidence="4">
    <location>
        <position position="1"/>
    </location>
</feature>
<dbReference type="SUPFAM" id="SSF47095">
    <property type="entry name" value="HMG-box"/>
    <property type="match status" value="1"/>
</dbReference>
<protein>
    <submittedName>
        <fullName evidence="4">HMG (High mobility group) box</fullName>
    </submittedName>
</protein>
<dbReference type="InterPro" id="IPR036910">
    <property type="entry name" value="HMG_box_dom_sf"/>
</dbReference>
<dbReference type="GO" id="GO:0003677">
    <property type="term" value="F:DNA binding"/>
    <property type="evidence" value="ECO:0007669"/>
    <property type="project" value="UniProtKB-UniRule"/>
</dbReference>
<dbReference type="EMBL" id="BLLF01000339">
    <property type="protein sequence ID" value="GFH10710.1"/>
    <property type="molecule type" value="Genomic_DNA"/>
</dbReference>
<keyword evidence="1" id="KW-0539">Nucleus</keyword>
<dbReference type="Gene3D" id="1.10.30.10">
    <property type="entry name" value="High mobility group box domain"/>
    <property type="match status" value="1"/>
</dbReference>
<feature type="domain" description="HMG box" evidence="3">
    <location>
        <begin position="1"/>
        <end position="43"/>
    </location>
</feature>
<name>A0A699YKW7_HAELA</name>
<dbReference type="Proteomes" id="UP000485058">
    <property type="component" value="Unassembled WGS sequence"/>
</dbReference>
<sequence>MKSTEITSELGRQWKEMDEGAKKKYHEKAEAEKARYKTEMKDY</sequence>
<comment type="caution">
    <text evidence="4">The sequence shown here is derived from an EMBL/GenBank/DDBJ whole genome shotgun (WGS) entry which is preliminary data.</text>
</comment>
<feature type="DNA-binding region" description="HMG box" evidence="1">
    <location>
        <begin position="1"/>
        <end position="43"/>
    </location>
</feature>
<evidence type="ECO:0000313" key="4">
    <source>
        <dbReference type="EMBL" id="GFH10710.1"/>
    </source>
</evidence>
<feature type="compositionally biased region" description="Basic and acidic residues" evidence="2">
    <location>
        <begin position="12"/>
        <end position="43"/>
    </location>
</feature>
<evidence type="ECO:0000313" key="5">
    <source>
        <dbReference type="Proteomes" id="UP000485058"/>
    </source>
</evidence>
<dbReference type="InterPro" id="IPR009071">
    <property type="entry name" value="HMG_box_dom"/>
</dbReference>
<dbReference type="PROSITE" id="PS50118">
    <property type="entry name" value="HMG_BOX_2"/>
    <property type="match status" value="1"/>
</dbReference>
<feature type="region of interest" description="Disordered" evidence="2">
    <location>
        <begin position="1"/>
        <end position="43"/>
    </location>
</feature>
<organism evidence="4 5">
    <name type="scientific">Haematococcus lacustris</name>
    <name type="common">Green alga</name>
    <name type="synonym">Haematococcus pluvialis</name>
    <dbReference type="NCBI Taxonomy" id="44745"/>
    <lineage>
        <taxon>Eukaryota</taxon>
        <taxon>Viridiplantae</taxon>
        <taxon>Chlorophyta</taxon>
        <taxon>core chlorophytes</taxon>
        <taxon>Chlorophyceae</taxon>
        <taxon>CS clade</taxon>
        <taxon>Chlamydomonadales</taxon>
        <taxon>Haematococcaceae</taxon>
        <taxon>Haematococcus</taxon>
    </lineage>
</organism>
<dbReference type="AlphaFoldDB" id="A0A699YKW7"/>
<dbReference type="GO" id="GO:0005634">
    <property type="term" value="C:nucleus"/>
    <property type="evidence" value="ECO:0007669"/>
    <property type="project" value="UniProtKB-UniRule"/>
</dbReference>
<gene>
    <name evidence="4" type="ORF">HaLaN_06072</name>
</gene>
<evidence type="ECO:0000259" key="3">
    <source>
        <dbReference type="PROSITE" id="PS50118"/>
    </source>
</evidence>
<keyword evidence="5" id="KW-1185">Reference proteome</keyword>
<evidence type="ECO:0000256" key="2">
    <source>
        <dbReference type="SAM" id="MobiDB-lite"/>
    </source>
</evidence>
<proteinExistence type="predicted"/>
<keyword evidence="1" id="KW-0238">DNA-binding</keyword>